<dbReference type="Proteomes" id="UP000053411">
    <property type="component" value="Unassembled WGS sequence"/>
</dbReference>
<evidence type="ECO:0000256" key="3">
    <source>
        <dbReference type="ARBA" id="ARBA00022525"/>
    </source>
</evidence>
<evidence type="ECO:0000256" key="2">
    <source>
        <dbReference type="ARBA" id="ARBA00004613"/>
    </source>
</evidence>
<name>A0A0D2KIF6_9EURO</name>
<evidence type="ECO:0000256" key="1">
    <source>
        <dbReference type="ARBA" id="ARBA00001973"/>
    </source>
</evidence>
<dbReference type="STRING" id="1442371.A0A0D2KIF6"/>
<dbReference type="AlphaFoldDB" id="A0A0D2KIF6"/>
<feature type="signal peptide" evidence="13">
    <location>
        <begin position="1"/>
        <end position="18"/>
    </location>
</feature>
<evidence type="ECO:0000256" key="8">
    <source>
        <dbReference type="ARBA" id="ARBA00023033"/>
    </source>
</evidence>
<dbReference type="OrthoDB" id="2019572at2759"/>
<keyword evidence="3" id="KW-0964">Secreted</keyword>
<keyword evidence="6" id="KW-0560">Oxidoreductase</keyword>
<proteinExistence type="inferred from homology"/>
<gene>
    <name evidence="14" type="ORF">Z520_07664</name>
</gene>
<evidence type="ECO:0000313" key="15">
    <source>
        <dbReference type="Proteomes" id="UP000053411"/>
    </source>
</evidence>
<comment type="similarity">
    <text evidence="11">Belongs to the polysaccharide monooxygenase AA14 family.</text>
</comment>
<dbReference type="GeneID" id="27713410"/>
<feature type="chain" id="PRO_5002245720" evidence="13">
    <location>
        <begin position="19"/>
        <end position="452"/>
    </location>
</feature>
<keyword evidence="4" id="KW-0479">Metal-binding</keyword>
<feature type="region of interest" description="Disordered" evidence="12">
    <location>
        <begin position="264"/>
        <end position="346"/>
    </location>
</feature>
<feature type="compositionally biased region" description="Polar residues" evidence="12">
    <location>
        <begin position="264"/>
        <end position="276"/>
    </location>
</feature>
<evidence type="ECO:0000313" key="14">
    <source>
        <dbReference type="EMBL" id="KIX96398.1"/>
    </source>
</evidence>
<dbReference type="GO" id="GO:0004497">
    <property type="term" value="F:monooxygenase activity"/>
    <property type="evidence" value="ECO:0007669"/>
    <property type="project" value="UniProtKB-KW"/>
</dbReference>
<comment type="cofactor">
    <cofactor evidence="1">
        <name>Cu(2+)</name>
        <dbReference type="ChEBI" id="CHEBI:29036"/>
    </cofactor>
</comment>
<keyword evidence="5 13" id="KW-0732">Signal</keyword>
<dbReference type="RefSeq" id="XP_016630521.1">
    <property type="nucleotide sequence ID" value="XM_016778161.1"/>
</dbReference>
<reference evidence="14 15" key="1">
    <citation type="submission" date="2015-01" db="EMBL/GenBank/DDBJ databases">
        <title>The Genome Sequence of Fonsecaea multimorphosa CBS 102226.</title>
        <authorList>
            <consortium name="The Broad Institute Genomics Platform"/>
            <person name="Cuomo C."/>
            <person name="de Hoog S."/>
            <person name="Gorbushina A."/>
            <person name="Stielow B."/>
            <person name="Teixiera M."/>
            <person name="Abouelleil A."/>
            <person name="Chapman S.B."/>
            <person name="Priest M."/>
            <person name="Young S.K."/>
            <person name="Wortman J."/>
            <person name="Nusbaum C."/>
            <person name="Birren B."/>
        </authorList>
    </citation>
    <scope>NUCLEOTIDE SEQUENCE [LARGE SCALE GENOMIC DNA]</scope>
    <source>
        <strain evidence="14 15">CBS 102226</strain>
    </source>
</reference>
<dbReference type="InterPro" id="IPR054497">
    <property type="entry name" value="LPMO_AA14"/>
</dbReference>
<evidence type="ECO:0000256" key="6">
    <source>
        <dbReference type="ARBA" id="ARBA00023002"/>
    </source>
</evidence>
<sequence>MAAALILSGLTLAGVVQAHIAAFAKGMYCENGTDPSNPNFNSNAPVSPLYNLTQDQWWFQHDRGCDAVPPPPGVFLELPAGGSFDVDLANNQAFSNLSYGGSKTSEWPDGGTHPEDWNGGGVGEGCIQDGGYMHVQNQSMTQGTAFAIAYESDLSTITLEDLVVFSVLEHTPWKRAATYQVPAAMPACPEGGCTCAWLWVPKGCGQPNIYMQGFKCMVTGATSTTPLAKAQAPLMCDTDPSQCVTGAKQMIVWNQLTGNNVVTSGSQTPAYNTRNGFTPGPQEDIFEGAPSAPEGPASSSTTSSSSPFTSTTAPAEIQVQSSSTTSSSSPFTSATAPTESQVRSSWVTSTAVTVTSSSGTPSMTLPTSSLSLSPSWTTLATVVKPVSTTSDAASVPVAPLSSSSMSWVGPSDGTPETVTVSVTVTVTAAGSIPTGLKHFKGCWVEEEDEVDS</sequence>
<evidence type="ECO:0000256" key="10">
    <source>
        <dbReference type="ARBA" id="ARBA00023180"/>
    </source>
</evidence>
<evidence type="ECO:0000256" key="5">
    <source>
        <dbReference type="ARBA" id="ARBA00022729"/>
    </source>
</evidence>
<organism evidence="14 15">
    <name type="scientific">Fonsecaea multimorphosa CBS 102226</name>
    <dbReference type="NCBI Taxonomy" id="1442371"/>
    <lineage>
        <taxon>Eukaryota</taxon>
        <taxon>Fungi</taxon>
        <taxon>Dikarya</taxon>
        <taxon>Ascomycota</taxon>
        <taxon>Pezizomycotina</taxon>
        <taxon>Eurotiomycetes</taxon>
        <taxon>Chaetothyriomycetidae</taxon>
        <taxon>Chaetothyriales</taxon>
        <taxon>Herpotrichiellaceae</taxon>
        <taxon>Fonsecaea</taxon>
    </lineage>
</organism>
<dbReference type="Pfam" id="PF22810">
    <property type="entry name" value="LPMO_AA14"/>
    <property type="match status" value="1"/>
</dbReference>
<evidence type="ECO:0000256" key="12">
    <source>
        <dbReference type="SAM" id="MobiDB-lite"/>
    </source>
</evidence>
<keyword evidence="7" id="KW-0186">Copper</keyword>
<evidence type="ECO:0000256" key="13">
    <source>
        <dbReference type="SAM" id="SignalP"/>
    </source>
</evidence>
<feature type="compositionally biased region" description="Low complexity" evidence="12">
    <location>
        <begin position="287"/>
        <end position="346"/>
    </location>
</feature>
<dbReference type="EMBL" id="KN848077">
    <property type="protein sequence ID" value="KIX96398.1"/>
    <property type="molecule type" value="Genomic_DNA"/>
</dbReference>
<dbReference type="GO" id="GO:0046872">
    <property type="term" value="F:metal ion binding"/>
    <property type="evidence" value="ECO:0007669"/>
    <property type="project" value="UniProtKB-KW"/>
</dbReference>
<dbReference type="GO" id="GO:0005576">
    <property type="term" value="C:extracellular region"/>
    <property type="evidence" value="ECO:0007669"/>
    <property type="project" value="UniProtKB-SubCell"/>
</dbReference>
<keyword evidence="9" id="KW-1015">Disulfide bond</keyword>
<comment type="subcellular location">
    <subcellularLocation>
        <location evidence="2">Secreted</location>
    </subcellularLocation>
</comment>
<accession>A0A0D2KIF6</accession>
<evidence type="ECO:0000256" key="4">
    <source>
        <dbReference type="ARBA" id="ARBA00022723"/>
    </source>
</evidence>
<keyword evidence="8" id="KW-0503">Monooxygenase</keyword>
<keyword evidence="15" id="KW-1185">Reference proteome</keyword>
<protein>
    <submittedName>
        <fullName evidence="14">Uncharacterized protein</fullName>
    </submittedName>
</protein>
<keyword evidence="10" id="KW-0325">Glycoprotein</keyword>
<evidence type="ECO:0000256" key="7">
    <source>
        <dbReference type="ARBA" id="ARBA00023008"/>
    </source>
</evidence>
<dbReference type="VEuPathDB" id="FungiDB:Z520_07664"/>
<evidence type="ECO:0000256" key="11">
    <source>
        <dbReference type="ARBA" id="ARBA00046340"/>
    </source>
</evidence>
<evidence type="ECO:0000256" key="9">
    <source>
        <dbReference type="ARBA" id="ARBA00023157"/>
    </source>
</evidence>